<feature type="compositionally biased region" description="Basic residues" evidence="1">
    <location>
        <begin position="32"/>
        <end position="48"/>
    </location>
</feature>
<feature type="compositionally biased region" description="Acidic residues" evidence="1">
    <location>
        <begin position="8"/>
        <end position="17"/>
    </location>
</feature>
<accession>A0A9N9T2I1</accession>
<dbReference type="AlphaFoldDB" id="A0A9N9T2I1"/>
<dbReference type="EMBL" id="OU898280">
    <property type="protein sequence ID" value="CAG9834460.1"/>
    <property type="molecule type" value="Genomic_DNA"/>
</dbReference>
<keyword evidence="3" id="KW-1185">Reference proteome</keyword>
<dbReference type="Proteomes" id="UP001153709">
    <property type="component" value="Chromosome 5"/>
</dbReference>
<feature type="region of interest" description="Disordered" evidence="1">
    <location>
        <begin position="1"/>
        <end position="66"/>
    </location>
</feature>
<dbReference type="OrthoDB" id="6774094at2759"/>
<reference evidence="2" key="1">
    <citation type="submission" date="2022-01" db="EMBL/GenBank/DDBJ databases">
        <authorList>
            <person name="King R."/>
        </authorList>
    </citation>
    <scope>NUCLEOTIDE SEQUENCE</scope>
</reference>
<sequence length="144" mass="17013">MSSKSEIESDPFQDLDSEYAPSDLDQPSTSRGSKRREIKTKKRVRRRLDRTTLTEKRGRKRVRNESAWQRNVRKSFKTCREEYLNSVKKVLPKRTVEIRCTCRLKCFDKIDETKRLSILSSFNELGNKEKQDLCLDGWISLKPV</sequence>
<name>A0A9N9T2I1_DIABA</name>
<protein>
    <submittedName>
        <fullName evidence="2">Uncharacterized protein</fullName>
    </submittedName>
</protein>
<evidence type="ECO:0000313" key="2">
    <source>
        <dbReference type="EMBL" id="CAG9834460.1"/>
    </source>
</evidence>
<organism evidence="2 3">
    <name type="scientific">Diabrotica balteata</name>
    <name type="common">Banded cucumber beetle</name>
    <dbReference type="NCBI Taxonomy" id="107213"/>
    <lineage>
        <taxon>Eukaryota</taxon>
        <taxon>Metazoa</taxon>
        <taxon>Ecdysozoa</taxon>
        <taxon>Arthropoda</taxon>
        <taxon>Hexapoda</taxon>
        <taxon>Insecta</taxon>
        <taxon>Pterygota</taxon>
        <taxon>Neoptera</taxon>
        <taxon>Endopterygota</taxon>
        <taxon>Coleoptera</taxon>
        <taxon>Polyphaga</taxon>
        <taxon>Cucujiformia</taxon>
        <taxon>Chrysomeloidea</taxon>
        <taxon>Chrysomelidae</taxon>
        <taxon>Galerucinae</taxon>
        <taxon>Diabroticina</taxon>
        <taxon>Diabroticites</taxon>
        <taxon>Diabrotica</taxon>
    </lineage>
</organism>
<evidence type="ECO:0000313" key="3">
    <source>
        <dbReference type="Proteomes" id="UP001153709"/>
    </source>
</evidence>
<gene>
    <name evidence="2" type="ORF">DIABBA_LOCUS7758</name>
</gene>
<evidence type="ECO:0000256" key="1">
    <source>
        <dbReference type="SAM" id="MobiDB-lite"/>
    </source>
</evidence>
<proteinExistence type="predicted"/>